<dbReference type="eggNOG" id="ENOG50336WV">
    <property type="taxonomic scope" value="Bacteria"/>
</dbReference>
<evidence type="ECO:0000256" key="1">
    <source>
        <dbReference type="SAM" id="MobiDB-lite"/>
    </source>
</evidence>
<feature type="region of interest" description="Disordered" evidence="1">
    <location>
        <begin position="125"/>
        <end position="157"/>
    </location>
</feature>
<evidence type="ECO:0000313" key="2">
    <source>
        <dbReference type="EMBL" id="SEM24248.1"/>
    </source>
</evidence>
<proteinExistence type="predicted"/>
<accession>A0A1H7WTD8</accession>
<dbReference type="AlphaFoldDB" id="A0A1H7WTD8"/>
<sequence length="357" mass="35210">MACALPAAVVAELTAQSRAGTTGTLSAVGDPGGLLRLDGGRVTGAESPGAPGVEALLLRSGRVLEASWVAAYQAGASHGRLALELVRRGLVGAAELEAVCLMALFDAAFAIAAGTVEECRWAPAAPTPASADAPTPGPTADWPPERSGSAGRGGREPWTWEVARVDVAELCGETERRLVALAELPTPVRPGRDRLSTAPAGAPSGSTAPGSTAPGAGSHGAGATSWSGTGAWGGSGLRAASGLRRDVLGLADGRRTARDIAFTLGRGVYPVTVEASRLLADGLLRIGGPSQEGGEVRALLAPRHAAPPAVPATGASSGGAHASAGSGPDAARSGAPAGGPFAGPVQLPRRPSRASGS</sequence>
<feature type="region of interest" description="Disordered" evidence="1">
    <location>
        <begin position="307"/>
        <end position="357"/>
    </location>
</feature>
<feature type="region of interest" description="Disordered" evidence="1">
    <location>
        <begin position="188"/>
        <end position="227"/>
    </location>
</feature>
<dbReference type="STRING" id="235985.SAMN05414137_12193"/>
<dbReference type="RefSeq" id="WP_143094643.1">
    <property type="nucleotide sequence ID" value="NZ_FOAZ01000021.1"/>
</dbReference>
<protein>
    <recommendedName>
        <fullName evidence="4">MarR family transcriptional regulator</fullName>
    </recommendedName>
</protein>
<evidence type="ECO:0000313" key="3">
    <source>
        <dbReference type="Proteomes" id="UP000183015"/>
    </source>
</evidence>
<feature type="compositionally biased region" description="Low complexity" evidence="1">
    <location>
        <begin position="307"/>
        <end position="335"/>
    </location>
</feature>
<feature type="compositionally biased region" description="Low complexity" evidence="1">
    <location>
        <begin position="125"/>
        <end position="149"/>
    </location>
</feature>
<reference evidence="3" key="1">
    <citation type="submission" date="2016-10" db="EMBL/GenBank/DDBJ databases">
        <authorList>
            <person name="Varghese N."/>
        </authorList>
    </citation>
    <scope>NUCLEOTIDE SEQUENCE [LARGE SCALE GENOMIC DNA]</scope>
    <source>
        <strain evidence="3">DSM 45096 / BCRC 16803 / CGMCC 4.1857 / CIP 109030 / JCM 12277 / KCTC 19219 / NBRC 100920 / 33214</strain>
    </source>
</reference>
<organism evidence="2 3">
    <name type="scientific">Streptacidiphilus jiangxiensis</name>
    <dbReference type="NCBI Taxonomy" id="235985"/>
    <lineage>
        <taxon>Bacteria</taxon>
        <taxon>Bacillati</taxon>
        <taxon>Actinomycetota</taxon>
        <taxon>Actinomycetes</taxon>
        <taxon>Kitasatosporales</taxon>
        <taxon>Streptomycetaceae</taxon>
        <taxon>Streptacidiphilus</taxon>
    </lineage>
</organism>
<gene>
    <name evidence="2" type="ORF">SAMN05414137_12193</name>
</gene>
<dbReference type="Proteomes" id="UP000183015">
    <property type="component" value="Unassembled WGS sequence"/>
</dbReference>
<feature type="compositionally biased region" description="Low complexity" evidence="1">
    <location>
        <begin position="196"/>
        <end position="227"/>
    </location>
</feature>
<evidence type="ECO:0008006" key="4">
    <source>
        <dbReference type="Google" id="ProtNLM"/>
    </source>
</evidence>
<keyword evidence="3" id="KW-1185">Reference proteome</keyword>
<dbReference type="EMBL" id="FOAZ01000021">
    <property type="protein sequence ID" value="SEM24248.1"/>
    <property type="molecule type" value="Genomic_DNA"/>
</dbReference>
<name>A0A1H7WTD8_STRJI</name>
<dbReference type="OrthoDB" id="4550778at2"/>